<sequence length="300" mass="34579">MKNIKYIIFISILNLIMNNLLAMQEKENKRINQDSSFFNIPNEVLINIFDQLLDKQISQLDQAQDIYHFYNESDKIFKQTLGHIKLTCRLFNKLGQDPILIKIYNKKINSNNKLKELKDLFIGKYKNWTKNDLNQKLSKLSFNSMNIKGATKLIIAGANINTQDNLGNTALIIAAHHGHTKIIRLLLQYTGKDPIDLNIQIALKIAANLKNKKIFKLLLEYKSGKDLININLHDSKFGYVALIKATVDGDIESIRALLEYNQTKKLNLLNDLGSIVLTLAKRNNHKEIIKLLNYYLEKQK</sequence>
<dbReference type="SMART" id="SM00248">
    <property type="entry name" value="ANK"/>
    <property type="match status" value="3"/>
</dbReference>
<dbReference type="InterPro" id="IPR051165">
    <property type="entry name" value="Multifunctional_ANK_Repeat"/>
</dbReference>
<dbReference type="SUPFAM" id="SSF48403">
    <property type="entry name" value="Ankyrin repeat"/>
    <property type="match status" value="1"/>
</dbReference>
<gene>
    <name evidence="4" type="ORF">BABL1_gene_11</name>
</gene>
<dbReference type="Gene3D" id="1.25.40.20">
    <property type="entry name" value="Ankyrin repeat-containing domain"/>
    <property type="match status" value="2"/>
</dbReference>
<dbReference type="OrthoDB" id="671583at2"/>
<dbReference type="AlphaFoldDB" id="V6DIX3"/>
<keyword evidence="1" id="KW-0677">Repeat</keyword>
<dbReference type="PANTHER" id="PTHR24123:SF33">
    <property type="entry name" value="PROTEIN HOS4"/>
    <property type="match status" value="1"/>
</dbReference>
<accession>V6DIX3</accession>
<feature type="repeat" description="ANK" evidence="3">
    <location>
        <begin position="166"/>
        <end position="188"/>
    </location>
</feature>
<evidence type="ECO:0000313" key="4">
    <source>
        <dbReference type="EMBL" id="CDK30883.1"/>
    </source>
</evidence>
<dbReference type="PANTHER" id="PTHR24123">
    <property type="entry name" value="ANKYRIN REPEAT-CONTAINING"/>
    <property type="match status" value="1"/>
</dbReference>
<protein>
    <submittedName>
        <fullName evidence="4">Ankyrin repeats containing protein</fullName>
    </submittedName>
</protein>
<dbReference type="STRING" id="673862.BABL1_gene_11"/>
<dbReference type="Proteomes" id="UP000018769">
    <property type="component" value="Chromosome I"/>
</dbReference>
<name>V6DIX3_9BACT</name>
<evidence type="ECO:0000256" key="1">
    <source>
        <dbReference type="ARBA" id="ARBA00022737"/>
    </source>
</evidence>
<dbReference type="EMBL" id="HG793133">
    <property type="protein sequence ID" value="CDK30883.1"/>
    <property type="molecule type" value="Genomic_DNA"/>
</dbReference>
<dbReference type="PROSITE" id="PS50088">
    <property type="entry name" value="ANK_REPEAT"/>
    <property type="match status" value="1"/>
</dbReference>
<evidence type="ECO:0000256" key="3">
    <source>
        <dbReference type="PROSITE-ProRule" id="PRU00023"/>
    </source>
</evidence>
<dbReference type="KEGG" id="dpb:BABL1_gene_11"/>
<dbReference type="Pfam" id="PF12796">
    <property type="entry name" value="Ank_2"/>
    <property type="match status" value="1"/>
</dbReference>
<dbReference type="HOGENOM" id="CLU_926478_0_0_7"/>
<organism evidence="4 5">
    <name type="scientific">Candidatus Babela massiliensis</name>
    <dbReference type="NCBI Taxonomy" id="673862"/>
    <lineage>
        <taxon>Bacteria</taxon>
        <taxon>Candidatus Babelota</taxon>
        <taxon>Candidatus Babeliae</taxon>
        <taxon>Candidatus Babeliales</taxon>
        <taxon>Candidatus Babeliaceae</taxon>
        <taxon>Candidatus Babela</taxon>
    </lineage>
</organism>
<dbReference type="InterPro" id="IPR036770">
    <property type="entry name" value="Ankyrin_rpt-contain_sf"/>
</dbReference>
<keyword evidence="2 3" id="KW-0040">ANK repeat</keyword>
<evidence type="ECO:0000313" key="5">
    <source>
        <dbReference type="Proteomes" id="UP000018769"/>
    </source>
</evidence>
<proteinExistence type="predicted"/>
<reference evidence="4 5" key="1">
    <citation type="journal article" date="2015" name="Biol. Direct">
        <title>Babela massiliensis, a representative of a widespread bacterial phylum with unusual adaptations to parasitism in amoebae.</title>
        <authorList>
            <person name="Pagnier I."/>
            <person name="Yutin N."/>
            <person name="Croce O."/>
            <person name="Makarova K.S."/>
            <person name="Wolf Y.I."/>
            <person name="Benamar S."/>
            <person name="Raoult D."/>
            <person name="Koonin E.V."/>
            <person name="La Scola B."/>
        </authorList>
    </citation>
    <scope>NUCLEOTIDE SEQUENCE [LARGE SCALE GENOMIC DNA]</scope>
    <source>
        <strain evidence="5">BABL1</strain>
    </source>
</reference>
<dbReference type="PROSITE" id="PS50297">
    <property type="entry name" value="ANK_REP_REGION"/>
    <property type="match status" value="1"/>
</dbReference>
<keyword evidence="5" id="KW-1185">Reference proteome</keyword>
<dbReference type="InterPro" id="IPR002110">
    <property type="entry name" value="Ankyrin_rpt"/>
</dbReference>
<dbReference type="eggNOG" id="COG0666">
    <property type="taxonomic scope" value="Bacteria"/>
</dbReference>
<evidence type="ECO:0000256" key="2">
    <source>
        <dbReference type="ARBA" id="ARBA00023043"/>
    </source>
</evidence>